<dbReference type="InterPro" id="IPR015421">
    <property type="entry name" value="PyrdxlP-dep_Trfase_major"/>
</dbReference>
<proteinExistence type="inferred from homology"/>
<comment type="caution">
    <text evidence="4">The sequence shown here is derived from an EMBL/GenBank/DDBJ whole genome shotgun (WGS) entry which is preliminary data.</text>
</comment>
<keyword evidence="4" id="KW-0808">Transferase</keyword>
<keyword evidence="5" id="KW-1185">Reference proteome</keyword>
<dbReference type="Gene3D" id="3.40.640.10">
    <property type="entry name" value="Type I PLP-dependent aspartate aminotransferase-like (Major domain)"/>
    <property type="match status" value="1"/>
</dbReference>
<evidence type="ECO:0000313" key="5">
    <source>
        <dbReference type="Proteomes" id="UP001285441"/>
    </source>
</evidence>
<reference evidence="4" key="1">
    <citation type="journal article" date="2023" name="Mol. Phylogenet. Evol.">
        <title>Genome-scale phylogeny and comparative genomics of the fungal order Sordariales.</title>
        <authorList>
            <person name="Hensen N."/>
            <person name="Bonometti L."/>
            <person name="Westerberg I."/>
            <person name="Brannstrom I.O."/>
            <person name="Guillou S."/>
            <person name="Cros-Aarteil S."/>
            <person name="Calhoun S."/>
            <person name="Haridas S."/>
            <person name="Kuo A."/>
            <person name="Mondo S."/>
            <person name="Pangilinan J."/>
            <person name="Riley R."/>
            <person name="LaButti K."/>
            <person name="Andreopoulos B."/>
            <person name="Lipzen A."/>
            <person name="Chen C."/>
            <person name="Yan M."/>
            <person name="Daum C."/>
            <person name="Ng V."/>
            <person name="Clum A."/>
            <person name="Steindorff A."/>
            <person name="Ohm R.A."/>
            <person name="Martin F."/>
            <person name="Silar P."/>
            <person name="Natvig D.O."/>
            <person name="Lalanne C."/>
            <person name="Gautier V."/>
            <person name="Ament-Velasquez S.L."/>
            <person name="Kruys A."/>
            <person name="Hutchinson M.I."/>
            <person name="Powell A.J."/>
            <person name="Barry K."/>
            <person name="Miller A.N."/>
            <person name="Grigoriev I.V."/>
            <person name="Debuchy R."/>
            <person name="Gladieux P."/>
            <person name="Hiltunen Thoren M."/>
            <person name="Johannesson H."/>
        </authorList>
    </citation>
    <scope>NUCLEOTIDE SEQUENCE</scope>
    <source>
        <strain evidence="4">CBS 232.78</strain>
    </source>
</reference>
<evidence type="ECO:0000256" key="1">
    <source>
        <dbReference type="ARBA" id="ARBA00007441"/>
    </source>
</evidence>
<dbReference type="PROSITE" id="PS00105">
    <property type="entry name" value="AA_TRANSFER_CLASS_1"/>
    <property type="match status" value="1"/>
</dbReference>
<feature type="domain" description="Aminotransferase class I/classII large" evidence="3">
    <location>
        <begin position="58"/>
        <end position="407"/>
    </location>
</feature>
<evidence type="ECO:0000256" key="2">
    <source>
        <dbReference type="ARBA" id="ARBA00022898"/>
    </source>
</evidence>
<dbReference type="EMBL" id="JAULSW010000006">
    <property type="protein sequence ID" value="KAK3377545.1"/>
    <property type="molecule type" value="Genomic_DNA"/>
</dbReference>
<keyword evidence="2" id="KW-0663">Pyridoxal phosphate</keyword>
<accession>A0AAE0KJS8</accession>
<dbReference type="InterPro" id="IPR015424">
    <property type="entry name" value="PyrdxlP-dep_Trfase"/>
</dbReference>
<dbReference type="GO" id="GO:0016740">
    <property type="term" value="F:transferase activity"/>
    <property type="evidence" value="ECO:0007669"/>
    <property type="project" value="UniProtKB-KW"/>
</dbReference>
<sequence>MKNYSEFRIDKWTQNATPDAKIILHGSAVGAISLSELQGLAAPMTANGVVAETPEGPVDSDLVLTYGDVRGSHKLRERIAELHSSDAVKFTADNVIITPGSITANYLALANIAGPGDHVICQYPTFPQLHLVPRYQGAEVSLWKMKAGTDVWDLRMDELEGLIKPNTTAIIINNPNNPVGLILHLPFLQTLVQLVASKHPHITLYSDEVFSPLFHDQSFPSPPNLVSLGHPKTVSVGSMSKSMGLPGIRIGWVISPDLNLLERVMTARDYTTLSVSQLDDGVAVYALSPAILPALIRRNLDICAVSIGMIKEFLERNEGRGVEWVCPPQGAGTAFLRVLENDDGNGNGGKPVDDKDFAGELLKETGVSVVPGGYCFGEEDGDDDLKGFIRISLGAPREKLAEGLQRLEVFLCRRRVGGTKLEE</sequence>
<dbReference type="GO" id="GO:0030170">
    <property type="term" value="F:pyridoxal phosphate binding"/>
    <property type="evidence" value="ECO:0007669"/>
    <property type="project" value="InterPro"/>
</dbReference>
<dbReference type="Proteomes" id="UP001285441">
    <property type="component" value="Unassembled WGS sequence"/>
</dbReference>
<name>A0AAE0KJS8_9PEZI</name>
<dbReference type="InterPro" id="IPR004838">
    <property type="entry name" value="NHTrfase_class1_PyrdxlP-BS"/>
</dbReference>
<organism evidence="4 5">
    <name type="scientific">Podospora didyma</name>
    <dbReference type="NCBI Taxonomy" id="330526"/>
    <lineage>
        <taxon>Eukaryota</taxon>
        <taxon>Fungi</taxon>
        <taxon>Dikarya</taxon>
        <taxon>Ascomycota</taxon>
        <taxon>Pezizomycotina</taxon>
        <taxon>Sordariomycetes</taxon>
        <taxon>Sordariomycetidae</taxon>
        <taxon>Sordariales</taxon>
        <taxon>Podosporaceae</taxon>
        <taxon>Podospora</taxon>
    </lineage>
</organism>
<evidence type="ECO:0000259" key="3">
    <source>
        <dbReference type="Pfam" id="PF00155"/>
    </source>
</evidence>
<dbReference type="Pfam" id="PF00155">
    <property type="entry name" value="Aminotran_1_2"/>
    <property type="match status" value="1"/>
</dbReference>
<dbReference type="Gene3D" id="3.90.1150.10">
    <property type="entry name" value="Aspartate Aminotransferase, domain 1"/>
    <property type="match status" value="1"/>
</dbReference>
<protein>
    <submittedName>
        <fullName evidence="4">Pyridoxal phosphate-dependent transferase</fullName>
    </submittedName>
</protein>
<evidence type="ECO:0000313" key="4">
    <source>
        <dbReference type="EMBL" id="KAK3377545.1"/>
    </source>
</evidence>
<dbReference type="CDD" id="cd00609">
    <property type="entry name" value="AAT_like"/>
    <property type="match status" value="1"/>
</dbReference>
<dbReference type="PANTHER" id="PTHR43510:SF1">
    <property type="entry name" value="AMINOTRANSFERASE FUNCTION, HYPOTHETICAL (EUROFUNG)"/>
    <property type="match status" value="1"/>
</dbReference>
<dbReference type="InterPro" id="IPR004839">
    <property type="entry name" value="Aminotransferase_I/II_large"/>
</dbReference>
<dbReference type="AlphaFoldDB" id="A0AAE0KJS8"/>
<dbReference type="SUPFAM" id="SSF53383">
    <property type="entry name" value="PLP-dependent transferases"/>
    <property type="match status" value="1"/>
</dbReference>
<reference evidence="4" key="2">
    <citation type="submission" date="2023-06" db="EMBL/GenBank/DDBJ databases">
        <authorList>
            <consortium name="Lawrence Berkeley National Laboratory"/>
            <person name="Haridas S."/>
            <person name="Hensen N."/>
            <person name="Bonometti L."/>
            <person name="Westerberg I."/>
            <person name="Brannstrom I.O."/>
            <person name="Guillou S."/>
            <person name="Cros-Aarteil S."/>
            <person name="Calhoun S."/>
            <person name="Kuo A."/>
            <person name="Mondo S."/>
            <person name="Pangilinan J."/>
            <person name="Riley R."/>
            <person name="LaButti K."/>
            <person name="Andreopoulos B."/>
            <person name="Lipzen A."/>
            <person name="Chen C."/>
            <person name="Yanf M."/>
            <person name="Daum C."/>
            <person name="Ng V."/>
            <person name="Clum A."/>
            <person name="Steindorff A."/>
            <person name="Ohm R."/>
            <person name="Martin F."/>
            <person name="Silar P."/>
            <person name="Natvig D."/>
            <person name="Lalanne C."/>
            <person name="Gautier V."/>
            <person name="Ament-velasquez S.L."/>
            <person name="Kruys A."/>
            <person name="Hutchinson M.I."/>
            <person name="Powell A.J."/>
            <person name="Barry K."/>
            <person name="Miller A.N."/>
            <person name="Grigoriev I.V."/>
            <person name="Debuchy R."/>
            <person name="Gladieux P."/>
            <person name="Thoren M.H."/>
            <person name="Johannesson H."/>
        </authorList>
    </citation>
    <scope>NUCLEOTIDE SEQUENCE</scope>
    <source>
        <strain evidence="4">CBS 232.78</strain>
    </source>
</reference>
<comment type="similarity">
    <text evidence="1">Belongs to the class-I pyridoxal-phosphate-dependent aminotransferase family.</text>
</comment>
<dbReference type="InterPro" id="IPR015422">
    <property type="entry name" value="PyrdxlP-dep_Trfase_small"/>
</dbReference>
<dbReference type="PANTHER" id="PTHR43510">
    <property type="entry name" value="AMINOTRANSFERASE FUNCTION, HYPOTHETICAL (EUROFUNG)"/>
    <property type="match status" value="1"/>
</dbReference>
<gene>
    <name evidence="4" type="ORF">B0H63DRAFT_477399</name>
</gene>